<keyword evidence="2" id="KW-1185">Reference proteome</keyword>
<comment type="caution">
    <text evidence="1">The sequence shown here is derived from an EMBL/GenBank/DDBJ whole genome shotgun (WGS) entry which is preliminary data.</text>
</comment>
<organism evidence="1 2">
    <name type="scientific">Eretmocerus hayati</name>
    <dbReference type="NCBI Taxonomy" id="131215"/>
    <lineage>
        <taxon>Eukaryota</taxon>
        <taxon>Metazoa</taxon>
        <taxon>Ecdysozoa</taxon>
        <taxon>Arthropoda</taxon>
        <taxon>Hexapoda</taxon>
        <taxon>Insecta</taxon>
        <taxon>Pterygota</taxon>
        <taxon>Neoptera</taxon>
        <taxon>Endopterygota</taxon>
        <taxon>Hymenoptera</taxon>
        <taxon>Apocrita</taxon>
        <taxon>Proctotrupomorpha</taxon>
        <taxon>Chalcidoidea</taxon>
        <taxon>Aphelinidae</taxon>
        <taxon>Aphelininae</taxon>
        <taxon>Eretmocerus</taxon>
    </lineage>
</organism>
<evidence type="ECO:0000313" key="1">
    <source>
        <dbReference type="EMBL" id="KAJ8684328.1"/>
    </source>
</evidence>
<dbReference type="Proteomes" id="UP001239111">
    <property type="component" value="Chromosome 1"/>
</dbReference>
<dbReference type="EMBL" id="CM056741">
    <property type="protein sequence ID" value="KAJ8684328.1"/>
    <property type="molecule type" value="Genomic_DNA"/>
</dbReference>
<protein>
    <submittedName>
        <fullName evidence="1">Uncharacterized protein</fullName>
    </submittedName>
</protein>
<accession>A0ACC2PMR3</accession>
<reference evidence="1" key="1">
    <citation type="submission" date="2023-04" db="EMBL/GenBank/DDBJ databases">
        <title>A chromosome-level genome assembly of the parasitoid wasp Eretmocerus hayati.</title>
        <authorList>
            <person name="Zhong Y."/>
            <person name="Liu S."/>
            <person name="Liu Y."/>
        </authorList>
    </citation>
    <scope>NUCLEOTIDE SEQUENCE</scope>
    <source>
        <strain evidence="1">ZJU_SS_LIU_2023</strain>
    </source>
</reference>
<proteinExistence type="predicted"/>
<sequence length="228" mass="26756">MECSMLSDNEGDEDGMDISISNDSEDHEYEMNSPISECSENIEASEDEKDRPMSDCSEIVENLDHSDEVLDEDDDDFDEDGEDSNESDEDSEDSNDSDEDLDEDEMRVLLDLLLDNTALKAFLLCRKRSLHAKEMNMLRLKYGQYHTLFLILRRHPEEFRMYMRMSIDTFDYILEAVAPTTSPKQLFRPMLRVMQNYFPFFSMKFFKITLNHFVLKQSTFSLNHEILV</sequence>
<name>A0ACC2PMR3_9HYME</name>
<evidence type="ECO:0000313" key="2">
    <source>
        <dbReference type="Proteomes" id="UP001239111"/>
    </source>
</evidence>
<gene>
    <name evidence="1" type="ORF">QAD02_020120</name>
</gene>